<organism evidence="2">
    <name type="scientific">Siphoviridae sp. ctHip2</name>
    <dbReference type="NCBI Taxonomy" id="2827830"/>
    <lineage>
        <taxon>Viruses</taxon>
        <taxon>Duplodnaviria</taxon>
        <taxon>Heunggongvirae</taxon>
        <taxon>Uroviricota</taxon>
        <taxon>Caudoviricetes</taxon>
    </lineage>
</organism>
<protein>
    <submittedName>
        <fullName evidence="2">Uncharacterized protein</fullName>
    </submittedName>
</protein>
<keyword evidence="1" id="KW-0175">Coiled coil</keyword>
<dbReference type="EMBL" id="BK032497">
    <property type="protein sequence ID" value="DAF42933.1"/>
    <property type="molecule type" value="Genomic_DNA"/>
</dbReference>
<accession>A0A8S5RVZ6</accession>
<sequence>MNTIVENKSKLDKLVQDGYKIIYPNSIDGLDFEVITEEWFTTAGLMETHYVIEKSLNCSALSLYEKFFKYKNDLFLNFSTLITSKFGDCSDKKHILRFGKSDAKKEFKIRKLLIVSDSMEFKLGDYPKFQEKINFILFDPKNLYLVFYIDDKFKSKEAQKEDLEKNKKQNLENELEEDLQSLFD</sequence>
<reference evidence="2" key="1">
    <citation type="journal article" date="2021" name="Proc. Natl. Acad. Sci. U.S.A.">
        <title>A Catalog of Tens of Thousands of Viruses from Human Metagenomes Reveals Hidden Associations with Chronic Diseases.</title>
        <authorList>
            <person name="Tisza M.J."/>
            <person name="Buck C.B."/>
        </authorList>
    </citation>
    <scope>NUCLEOTIDE SEQUENCE</scope>
    <source>
        <strain evidence="2">CtHip2</strain>
    </source>
</reference>
<proteinExistence type="predicted"/>
<feature type="coiled-coil region" evidence="1">
    <location>
        <begin position="153"/>
        <end position="181"/>
    </location>
</feature>
<evidence type="ECO:0000313" key="2">
    <source>
        <dbReference type="EMBL" id="DAF42933.1"/>
    </source>
</evidence>
<evidence type="ECO:0000256" key="1">
    <source>
        <dbReference type="SAM" id="Coils"/>
    </source>
</evidence>
<name>A0A8S5RVZ6_9CAUD</name>